<evidence type="ECO:0000313" key="2">
    <source>
        <dbReference type="Proteomes" id="UP001165101"/>
    </source>
</evidence>
<evidence type="ECO:0000313" key="1">
    <source>
        <dbReference type="EMBL" id="GME95524.1"/>
    </source>
</evidence>
<dbReference type="Proteomes" id="UP001165101">
    <property type="component" value="Unassembled WGS sequence"/>
</dbReference>
<accession>A0ACB5TV49</accession>
<name>A0ACB5TV49_CANBO</name>
<gene>
    <name evidence="1" type="ORF">Cboi01_000394400</name>
</gene>
<reference evidence="1" key="1">
    <citation type="submission" date="2023-04" db="EMBL/GenBank/DDBJ databases">
        <title>Candida boidinii NBRC 1967.</title>
        <authorList>
            <person name="Ichikawa N."/>
            <person name="Sato H."/>
            <person name="Tonouchi N."/>
        </authorList>
    </citation>
    <scope>NUCLEOTIDE SEQUENCE</scope>
    <source>
        <strain evidence="1">NBRC 1967</strain>
    </source>
</reference>
<protein>
    <submittedName>
        <fullName evidence="1">Unnamed protein product</fullName>
    </submittedName>
</protein>
<proteinExistence type="predicted"/>
<organism evidence="1 2">
    <name type="scientific">Candida boidinii</name>
    <name type="common">Yeast</name>
    <dbReference type="NCBI Taxonomy" id="5477"/>
    <lineage>
        <taxon>Eukaryota</taxon>
        <taxon>Fungi</taxon>
        <taxon>Dikarya</taxon>
        <taxon>Ascomycota</taxon>
        <taxon>Saccharomycotina</taxon>
        <taxon>Pichiomycetes</taxon>
        <taxon>Pichiales</taxon>
        <taxon>Pichiaceae</taxon>
        <taxon>Ogataea</taxon>
        <taxon>Ogataea/Candida clade</taxon>
    </lineage>
</organism>
<keyword evidence="2" id="KW-1185">Reference proteome</keyword>
<sequence length="591" mass="66562">MQKITLLNGDTKDQIGNTSNKQLNSSTSSNTNGHDPRTNANAYSDDDADPQYNESVSDIKRMRSMRQNERMHLVPTSQDVRRSVILEAPEAASAGTETINVDGISSDTKSVTLGREGSKRLRVEDVPSNSRRNISSAITPNNRDPKSRYNYLKNLRANNNDRADNLNYTSNLLKNEKGLTLDDIPRIVSSEQAREHRPNAFKYQKRKIETVSSTIPETKPISSKVIDGTPNTRAPSVYTETGSLRKNIKRFSELTPTEHIVINHICIVALSKLLEGKYTPEECLNFINVRKGQTFWGKIFGSNNNSNNISDTGAQIENPRRNSDGMTPVFGTPLETLTAKYGVLSDLGIGPQKLRIPTLVDELINVMHTMDLSVEGVFRINGNIRRLKALCEEIDTHPNKLPDLNKETPIQLAALLKKLIREIPNPLLTYKLYDLFILSQEYTDDRKRLRILHLAYSLLPKVYRDLAEVLLYFFSWVASFSQIDEETGSKMDIHNLATVLAPNILYKLPAQKAGNGPSSIEVAQSENSFLAIEVVNTLIESHDEFSIIPQDIWEFYENGKFNEIESGFTTKELITKCNAYLSSNPNCFKYE</sequence>
<comment type="caution">
    <text evidence="1">The sequence shown here is derived from an EMBL/GenBank/DDBJ whole genome shotgun (WGS) entry which is preliminary data.</text>
</comment>
<dbReference type="EMBL" id="BSXV01002341">
    <property type="protein sequence ID" value="GME95524.1"/>
    <property type="molecule type" value="Genomic_DNA"/>
</dbReference>